<dbReference type="InterPro" id="IPR039121">
    <property type="entry name" value="NUDT19"/>
</dbReference>
<comment type="cofactor">
    <cofactor evidence="1">
        <name>Mn(2+)</name>
        <dbReference type="ChEBI" id="CHEBI:29035"/>
    </cofactor>
</comment>
<evidence type="ECO:0000256" key="2">
    <source>
        <dbReference type="ARBA" id="ARBA00001946"/>
    </source>
</evidence>
<dbReference type="PANTHER" id="PTHR12318:SF0">
    <property type="entry name" value="ACYL-COENZYME A DIPHOSPHATASE NUDT19"/>
    <property type="match status" value="1"/>
</dbReference>
<name>A0ABP4WAM8_9ACTN</name>
<dbReference type="SUPFAM" id="SSF55811">
    <property type="entry name" value="Nudix"/>
    <property type="match status" value="1"/>
</dbReference>
<keyword evidence="5" id="KW-0460">Magnesium</keyword>
<reference evidence="9" key="1">
    <citation type="journal article" date="2019" name="Int. J. Syst. Evol. Microbiol.">
        <title>The Global Catalogue of Microorganisms (GCM) 10K type strain sequencing project: providing services to taxonomists for standard genome sequencing and annotation.</title>
        <authorList>
            <consortium name="The Broad Institute Genomics Platform"/>
            <consortium name="The Broad Institute Genome Sequencing Center for Infectious Disease"/>
            <person name="Wu L."/>
            <person name="Ma J."/>
        </authorList>
    </citation>
    <scope>NUCLEOTIDE SEQUENCE [LARGE SCALE GENOMIC DNA]</scope>
    <source>
        <strain evidence="9">JCM 13518</strain>
    </source>
</reference>
<comment type="cofactor">
    <cofactor evidence="2">
        <name>Mg(2+)</name>
        <dbReference type="ChEBI" id="CHEBI:18420"/>
    </cofactor>
</comment>
<organism evidence="8 9">
    <name type="scientific">Aeromicrobium alkaliterrae</name>
    <dbReference type="NCBI Taxonomy" id="302168"/>
    <lineage>
        <taxon>Bacteria</taxon>
        <taxon>Bacillati</taxon>
        <taxon>Actinomycetota</taxon>
        <taxon>Actinomycetes</taxon>
        <taxon>Propionibacteriales</taxon>
        <taxon>Nocardioidaceae</taxon>
        <taxon>Aeromicrobium</taxon>
    </lineage>
</organism>
<evidence type="ECO:0000313" key="9">
    <source>
        <dbReference type="Proteomes" id="UP001501057"/>
    </source>
</evidence>
<gene>
    <name evidence="8" type="ORF">GCM10009710_29660</name>
</gene>
<keyword evidence="3" id="KW-0479">Metal-binding</keyword>
<evidence type="ECO:0000256" key="4">
    <source>
        <dbReference type="ARBA" id="ARBA00022801"/>
    </source>
</evidence>
<evidence type="ECO:0000256" key="6">
    <source>
        <dbReference type="ARBA" id="ARBA00023211"/>
    </source>
</evidence>
<evidence type="ECO:0000256" key="1">
    <source>
        <dbReference type="ARBA" id="ARBA00001936"/>
    </source>
</evidence>
<dbReference type="CDD" id="cd18870">
    <property type="entry name" value="NUDIX_AcylCoAdiphos_Nudt19"/>
    <property type="match status" value="1"/>
</dbReference>
<sequence length="267" mass="28844">MRTRLPDGWEPKDAPPVAPRDAATVALLRDTPSGSQTYLLRRQPTMAFAAGMSVFPGGSTQAGDDEPIGWVGPSPDAWAERLRCTPEVARALVVAAVRETFEESGILLAGPDEHATATELDTDEITQVRLDLDAARRSLADVLDERGWVLRTDLLGAWAHWITPTFEPRRFDTRFFVAAVPEGQRVGSLPGEADRAAWIAPQDALDSAASGGVALMPPTIAVCQDLVGLKATDVVRLSAERVIETVEPYLERTGDAWYIVNTVGESS</sequence>
<evidence type="ECO:0000256" key="5">
    <source>
        <dbReference type="ARBA" id="ARBA00022842"/>
    </source>
</evidence>
<evidence type="ECO:0000259" key="7">
    <source>
        <dbReference type="PROSITE" id="PS51462"/>
    </source>
</evidence>
<dbReference type="PROSITE" id="PS51462">
    <property type="entry name" value="NUDIX"/>
    <property type="match status" value="1"/>
</dbReference>
<evidence type="ECO:0000256" key="3">
    <source>
        <dbReference type="ARBA" id="ARBA00022723"/>
    </source>
</evidence>
<dbReference type="Gene3D" id="3.90.79.10">
    <property type="entry name" value="Nucleoside Triphosphate Pyrophosphohydrolase"/>
    <property type="match status" value="1"/>
</dbReference>
<dbReference type="PANTHER" id="PTHR12318">
    <property type="entry name" value="TESTOSTERONE-REGULATED PROTEIN RP2"/>
    <property type="match status" value="1"/>
</dbReference>
<dbReference type="RefSeq" id="WP_344202999.1">
    <property type="nucleotide sequence ID" value="NZ_BAAAME010000005.1"/>
</dbReference>
<dbReference type="EMBL" id="BAAAME010000005">
    <property type="protein sequence ID" value="GAA1747651.1"/>
    <property type="molecule type" value="Genomic_DNA"/>
</dbReference>
<comment type="caution">
    <text evidence="8">The sequence shown here is derived from an EMBL/GenBank/DDBJ whole genome shotgun (WGS) entry which is preliminary data.</text>
</comment>
<keyword evidence="9" id="KW-1185">Reference proteome</keyword>
<protein>
    <submittedName>
        <fullName evidence="8">NUDIX domain-containing protein</fullName>
    </submittedName>
</protein>
<keyword evidence="6" id="KW-0464">Manganese</keyword>
<accession>A0ABP4WAM8</accession>
<dbReference type="InterPro" id="IPR000086">
    <property type="entry name" value="NUDIX_hydrolase_dom"/>
</dbReference>
<proteinExistence type="predicted"/>
<dbReference type="Proteomes" id="UP001501057">
    <property type="component" value="Unassembled WGS sequence"/>
</dbReference>
<evidence type="ECO:0000313" key="8">
    <source>
        <dbReference type="EMBL" id="GAA1747651.1"/>
    </source>
</evidence>
<feature type="domain" description="Nudix hydrolase" evidence="7">
    <location>
        <begin position="19"/>
        <end position="221"/>
    </location>
</feature>
<dbReference type="InterPro" id="IPR015797">
    <property type="entry name" value="NUDIX_hydrolase-like_dom_sf"/>
</dbReference>
<keyword evidence="4" id="KW-0378">Hydrolase</keyword>